<name>A0A916Z0G0_9SPHN</name>
<evidence type="ECO:0000313" key="2">
    <source>
        <dbReference type="Proteomes" id="UP000612349"/>
    </source>
</evidence>
<organism evidence="1 2">
    <name type="scientific">Croceicoccus mobilis</name>
    <dbReference type="NCBI Taxonomy" id="1703339"/>
    <lineage>
        <taxon>Bacteria</taxon>
        <taxon>Pseudomonadati</taxon>
        <taxon>Pseudomonadota</taxon>
        <taxon>Alphaproteobacteria</taxon>
        <taxon>Sphingomonadales</taxon>
        <taxon>Erythrobacteraceae</taxon>
        <taxon>Croceicoccus</taxon>
    </lineage>
</organism>
<dbReference type="SUPFAM" id="SSF51735">
    <property type="entry name" value="NAD(P)-binding Rossmann-fold domains"/>
    <property type="match status" value="1"/>
</dbReference>
<evidence type="ECO:0000313" key="1">
    <source>
        <dbReference type="EMBL" id="GGD69782.1"/>
    </source>
</evidence>
<accession>A0A916Z0G0</accession>
<dbReference type="Proteomes" id="UP000612349">
    <property type="component" value="Unassembled WGS sequence"/>
</dbReference>
<dbReference type="Gene3D" id="3.40.50.720">
    <property type="entry name" value="NAD(P)-binding Rossmann-like Domain"/>
    <property type="match status" value="1"/>
</dbReference>
<reference evidence="1" key="2">
    <citation type="submission" date="2020-09" db="EMBL/GenBank/DDBJ databases">
        <authorList>
            <person name="Sun Q."/>
            <person name="Zhou Y."/>
        </authorList>
    </citation>
    <scope>NUCLEOTIDE SEQUENCE</scope>
    <source>
        <strain evidence="1">CGMCC 1.15360</strain>
    </source>
</reference>
<dbReference type="AlphaFoldDB" id="A0A916Z0G0"/>
<dbReference type="InterPro" id="IPR036291">
    <property type="entry name" value="NAD(P)-bd_dom_sf"/>
</dbReference>
<dbReference type="EMBL" id="BMIP01000003">
    <property type="protein sequence ID" value="GGD69782.1"/>
    <property type="molecule type" value="Genomic_DNA"/>
</dbReference>
<proteinExistence type="predicted"/>
<sequence>MPVSLTMGLTGHNADFIAVRNLSKANDFDLSTRLILRVSGGMAKAVEAALHHLGFDNGIIVARNAGTGSVLARQYDRCADLPDLGTALLINVTLLRMEGGNQNAVAFPVDHAAKARIAIDVIAQLAGSPFIRLAREARKLAISGANVIVLQAIEQFVLYTGVRPDADMVEEAAASAHGAAAAAEIRATPG</sequence>
<comment type="caution">
    <text evidence="1">The sequence shown here is derived from an EMBL/GenBank/DDBJ whole genome shotgun (WGS) entry which is preliminary data.</text>
</comment>
<reference evidence="1" key="1">
    <citation type="journal article" date="2014" name="Int. J. Syst. Evol. Microbiol.">
        <title>Complete genome sequence of Corynebacterium casei LMG S-19264T (=DSM 44701T), isolated from a smear-ripened cheese.</title>
        <authorList>
            <consortium name="US DOE Joint Genome Institute (JGI-PGF)"/>
            <person name="Walter F."/>
            <person name="Albersmeier A."/>
            <person name="Kalinowski J."/>
            <person name="Ruckert C."/>
        </authorList>
    </citation>
    <scope>NUCLEOTIDE SEQUENCE</scope>
    <source>
        <strain evidence="1">CGMCC 1.15360</strain>
    </source>
</reference>
<gene>
    <name evidence="1" type="ORF">GCM10010990_19150</name>
</gene>
<keyword evidence="2" id="KW-1185">Reference proteome</keyword>
<protein>
    <submittedName>
        <fullName evidence="1">Uncharacterized protein</fullName>
    </submittedName>
</protein>